<feature type="domain" description="FecR protein" evidence="2">
    <location>
        <begin position="179"/>
        <end position="274"/>
    </location>
</feature>
<reference evidence="4 5" key="1">
    <citation type="submission" date="2024-01" db="EMBL/GenBank/DDBJ databases">
        <title>Mariniflexile litorale sp. nov., isolated from the shallow sediments of the Sea of Japan.</title>
        <authorList>
            <person name="Romanenko L."/>
            <person name="Bystritskaya E."/>
            <person name="Isaeva M."/>
        </authorList>
    </citation>
    <scope>NUCLEOTIDE SEQUENCE [LARGE SCALE GENOMIC DNA]</scope>
    <source>
        <strain evidence="4 5">KCTC 32427</strain>
    </source>
</reference>
<proteinExistence type="predicted"/>
<protein>
    <submittedName>
        <fullName evidence="4">FecR family protein</fullName>
    </submittedName>
</protein>
<dbReference type="InterPro" id="IPR012373">
    <property type="entry name" value="Ferrdict_sens_TM"/>
</dbReference>
<dbReference type="InterPro" id="IPR006860">
    <property type="entry name" value="FecR"/>
</dbReference>
<accession>A0ABV0A7X0</accession>
<sequence length="387" mass="44197">MINPKIENLIIKFLTNQASASELDELELWIQDSNNNLLFNTYVKINYAIEFNMRKFDINKAKDKLNEEIGNDKKVIKLKKIRQKIRYAAAITIGILATSYFFKGNLFDTSVDNGQKVTKTIEAGTDKATLTLDDGSIILLEKGDAYQTHNVSSNGEQIVYNDTEINTNNIKYNYLTIPRGGQFFIKLSDGTKVWLNSESQLKYPVCFKKGGARQVELVYGEAYFDVSPSTNHNGAKFKVLNQTQEIEVLGTEFNIKSYKDETNIYTTLVEGKVEINTSKGKQLLVPNQQSNLNITNNDISISVVNIKEVVSWVHGDFVFQNKPLKDIIKVLSRWYDIEIEIENKSLEDIKFNGELSKSQNLEEILLLIKNTNYINQYELNNKKVILK</sequence>
<comment type="caution">
    <text evidence="4">The sequence shown here is derived from an EMBL/GenBank/DDBJ whole genome shotgun (WGS) entry which is preliminary data.</text>
</comment>
<feature type="domain" description="Protein FecR C-terminal" evidence="3">
    <location>
        <begin position="316"/>
        <end position="386"/>
    </location>
</feature>
<feature type="transmembrane region" description="Helical" evidence="1">
    <location>
        <begin position="85"/>
        <end position="102"/>
    </location>
</feature>
<dbReference type="InterPro" id="IPR032508">
    <property type="entry name" value="FecR_C"/>
</dbReference>
<dbReference type="PANTHER" id="PTHR30273">
    <property type="entry name" value="PERIPLASMIC SIGNAL SENSOR AND SIGMA FACTOR ACTIVATOR FECR-RELATED"/>
    <property type="match status" value="1"/>
</dbReference>
<keyword evidence="1" id="KW-0812">Transmembrane</keyword>
<dbReference type="EMBL" id="JAZHYP010000002">
    <property type="protein sequence ID" value="MEN3323197.1"/>
    <property type="molecule type" value="Genomic_DNA"/>
</dbReference>
<dbReference type="Pfam" id="PF04773">
    <property type="entry name" value="FecR"/>
    <property type="match status" value="1"/>
</dbReference>
<dbReference type="PANTHER" id="PTHR30273:SF2">
    <property type="entry name" value="PROTEIN FECR"/>
    <property type="match status" value="1"/>
</dbReference>
<evidence type="ECO:0000259" key="2">
    <source>
        <dbReference type="Pfam" id="PF04773"/>
    </source>
</evidence>
<dbReference type="Gene3D" id="3.55.50.30">
    <property type="match status" value="1"/>
</dbReference>
<gene>
    <name evidence="4" type="ORF">VP395_05625</name>
</gene>
<dbReference type="Proteomes" id="UP001416393">
    <property type="component" value="Unassembled WGS sequence"/>
</dbReference>
<evidence type="ECO:0000259" key="3">
    <source>
        <dbReference type="Pfam" id="PF16344"/>
    </source>
</evidence>
<keyword evidence="1" id="KW-0472">Membrane</keyword>
<dbReference type="RefSeq" id="WP_346240770.1">
    <property type="nucleotide sequence ID" value="NZ_JAZHYP010000002.1"/>
</dbReference>
<evidence type="ECO:0000313" key="4">
    <source>
        <dbReference type="EMBL" id="MEN3323197.1"/>
    </source>
</evidence>
<organism evidence="4 5">
    <name type="scientific">Mariniflexile soesokkakense</name>
    <dbReference type="NCBI Taxonomy" id="1343160"/>
    <lineage>
        <taxon>Bacteria</taxon>
        <taxon>Pseudomonadati</taxon>
        <taxon>Bacteroidota</taxon>
        <taxon>Flavobacteriia</taxon>
        <taxon>Flavobacteriales</taxon>
        <taxon>Flavobacteriaceae</taxon>
        <taxon>Mariniflexile</taxon>
    </lineage>
</organism>
<dbReference type="Gene3D" id="2.60.120.1440">
    <property type="match status" value="1"/>
</dbReference>
<evidence type="ECO:0000313" key="5">
    <source>
        <dbReference type="Proteomes" id="UP001416393"/>
    </source>
</evidence>
<keyword evidence="5" id="KW-1185">Reference proteome</keyword>
<dbReference type="Pfam" id="PF16344">
    <property type="entry name" value="FecR_C"/>
    <property type="match status" value="1"/>
</dbReference>
<evidence type="ECO:0000256" key="1">
    <source>
        <dbReference type="SAM" id="Phobius"/>
    </source>
</evidence>
<name>A0ABV0A7X0_9FLAO</name>
<keyword evidence="1" id="KW-1133">Transmembrane helix</keyword>